<dbReference type="SUPFAM" id="SSF54593">
    <property type="entry name" value="Glyoxalase/Bleomycin resistance protein/Dihydroxybiphenyl dioxygenase"/>
    <property type="match status" value="1"/>
</dbReference>
<evidence type="ECO:0000259" key="1">
    <source>
        <dbReference type="PROSITE" id="PS51819"/>
    </source>
</evidence>
<organism evidence="2 3">
    <name type="scientific">Kibdelosporangium aridum</name>
    <dbReference type="NCBI Taxonomy" id="2030"/>
    <lineage>
        <taxon>Bacteria</taxon>
        <taxon>Bacillati</taxon>
        <taxon>Actinomycetota</taxon>
        <taxon>Actinomycetes</taxon>
        <taxon>Pseudonocardiales</taxon>
        <taxon>Pseudonocardiaceae</taxon>
        <taxon>Kibdelosporangium</taxon>
    </lineage>
</organism>
<evidence type="ECO:0000313" key="3">
    <source>
        <dbReference type="Proteomes" id="UP000192674"/>
    </source>
</evidence>
<reference evidence="2 3" key="1">
    <citation type="submission" date="2017-04" db="EMBL/GenBank/DDBJ databases">
        <authorList>
            <person name="Afonso C.L."/>
            <person name="Miller P.J."/>
            <person name="Scott M.A."/>
            <person name="Spackman E."/>
            <person name="Goraichik I."/>
            <person name="Dimitrov K.M."/>
            <person name="Suarez D.L."/>
            <person name="Swayne D.E."/>
        </authorList>
    </citation>
    <scope>NUCLEOTIDE SEQUENCE [LARGE SCALE GENOMIC DNA]</scope>
    <source>
        <strain evidence="2 3">DSM 43828</strain>
    </source>
</reference>
<dbReference type="Gene3D" id="3.10.180.10">
    <property type="entry name" value="2,3-Dihydroxybiphenyl 1,2-Dioxygenase, domain 1"/>
    <property type="match status" value="1"/>
</dbReference>
<dbReference type="Pfam" id="PF00903">
    <property type="entry name" value="Glyoxalase"/>
    <property type="match status" value="1"/>
</dbReference>
<keyword evidence="2" id="KW-0223">Dioxygenase</keyword>
<dbReference type="RefSeq" id="WP_033382003.1">
    <property type="nucleotide sequence ID" value="NZ_FWXV01000002.1"/>
</dbReference>
<dbReference type="PANTHER" id="PTHR36437">
    <property type="entry name" value="GLYOXALASE/BLEOMYCIN RESISTANCE PROTEIN/DIOXYGENASE"/>
    <property type="match status" value="1"/>
</dbReference>
<gene>
    <name evidence="2" type="ORF">SAMN05661093_02155</name>
</gene>
<dbReference type="PROSITE" id="PS51819">
    <property type="entry name" value="VOC"/>
    <property type="match status" value="1"/>
</dbReference>
<dbReference type="InterPro" id="IPR029068">
    <property type="entry name" value="Glyas_Bleomycin-R_OHBP_Dase"/>
</dbReference>
<dbReference type="Proteomes" id="UP000192674">
    <property type="component" value="Unassembled WGS sequence"/>
</dbReference>
<keyword evidence="2" id="KW-0560">Oxidoreductase</keyword>
<name>A0A1W2CJI4_KIBAR</name>
<protein>
    <submittedName>
        <fullName evidence="2">Catechol 2,3-dioxygenase</fullName>
    </submittedName>
</protein>
<dbReference type="InterPro" id="IPR037523">
    <property type="entry name" value="VOC_core"/>
</dbReference>
<dbReference type="AlphaFoldDB" id="A0A1W2CJI4"/>
<dbReference type="EMBL" id="FWXV01000002">
    <property type="protein sequence ID" value="SMC85350.1"/>
    <property type="molecule type" value="Genomic_DNA"/>
</dbReference>
<accession>A0A1W2CJI4</accession>
<dbReference type="GO" id="GO:0051213">
    <property type="term" value="F:dioxygenase activity"/>
    <property type="evidence" value="ECO:0007669"/>
    <property type="project" value="UniProtKB-KW"/>
</dbReference>
<proteinExistence type="predicted"/>
<dbReference type="InterPro" id="IPR004360">
    <property type="entry name" value="Glyas_Fos-R_dOase_dom"/>
</dbReference>
<sequence length="133" mass="15004">MIRGVNQVVLYVEDQQRAKQFWTEKMGFALAEDSPYGEDGRWIAVASPDGNMRMVLSPREPGAQAPEAPENLPNSNIMFYSDDVQRTYGELTAKGVKFLAAPSKMFFGWWSMFEDGEGNRYALGEQWGTNNPL</sequence>
<dbReference type="PANTHER" id="PTHR36437:SF2">
    <property type="entry name" value="GLYOXALASE_BLEOMYCIN RESISTANCE PROTEIN_DIOXYGENASE"/>
    <property type="match status" value="1"/>
</dbReference>
<feature type="domain" description="VOC" evidence="1">
    <location>
        <begin position="4"/>
        <end position="126"/>
    </location>
</feature>
<keyword evidence="3" id="KW-1185">Reference proteome</keyword>
<evidence type="ECO:0000313" key="2">
    <source>
        <dbReference type="EMBL" id="SMC85350.1"/>
    </source>
</evidence>